<dbReference type="AlphaFoldDB" id="A0A2H3DI36"/>
<evidence type="ECO:0000313" key="1">
    <source>
        <dbReference type="EMBL" id="PBK93770.1"/>
    </source>
</evidence>
<protein>
    <submittedName>
        <fullName evidence="1">Uncharacterized protein</fullName>
    </submittedName>
</protein>
<sequence length="191" mass="20862">MLLAWWQGVEATQRRYFQLASPELPSRERGGRRDRCGTREAICNCWQNHFGYGDFTFSSSVRESCFVLVMLLYSSVAASLAHIATVGTDLHTATAHRDLFEHAPHNSTISAVLSSSQNPENIRVALYSSILSPSAPGTLLRTRSISSCADGSFLMLVVGLGLGLGGEVSRFGFTGPRTDHLIMINPRKSSL</sequence>
<accession>A0A2H3DI36</accession>
<dbReference type="InParanoid" id="A0A2H3DI36"/>
<dbReference type="Proteomes" id="UP000217790">
    <property type="component" value="Unassembled WGS sequence"/>
</dbReference>
<evidence type="ECO:0000313" key="2">
    <source>
        <dbReference type="Proteomes" id="UP000217790"/>
    </source>
</evidence>
<keyword evidence="2" id="KW-1185">Reference proteome</keyword>
<gene>
    <name evidence="1" type="ORF">ARMGADRAFT_106521</name>
</gene>
<proteinExistence type="predicted"/>
<name>A0A2H3DI36_ARMGA</name>
<reference evidence="2" key="1">
    <citation type="journal article" date="2017" name="Nat. Ecol. Evol.">
        <title>Genome expansion and lineage-specific genetic innovations in the forest pathogenic fungi Armillaria.</title>
        <authorList>
            <person name="Sipos G."/>
            <person name="Prasanna A.N."/>
            <person name="Walter M.C."/>
            <person name="O'Connor E."/>
            <person name="Balint B."/>
            <person name="Krizsan K."/>
            <person name="Kiss B."/>
            <person name="Hess J."/>
            <person name="Varga T."/>
            <person name="Slot J."/>
            <person name="Riley R."/>
            <person name="Boka B."/>
            <person name="Rigling D."/>
            <person name="Barry K."/>
            <person name="Lee J."/>
            <person name="Mihaltcheva S."/>
            <person name="LaButti K."/>
            <person name="Lipzen A."/>
            <person name="Waldron R."/>
            <person name="Moloney N.M."/>
            <person name="Sperisen C."/>
            <person name="Kredics L."/>
            <person name="Vagvoelgyi C."/>
            <person name="Patrignani A."/>
            <person name="Fitzpatrick D."/>
            <person name="Nagy I."/>
            <person name="Doyle S."/>
            <person name="Anderson J.B."/>
            <person name="Grigoriev I.V."/>
            <person name="Gueldener U."/>
            <person name="Muensterkoetter M."/>
            <person name="Nagy L.G."/>
        </authorList>
    </citation>
    <scope>NUCLEOTIDE SEQUENCE [LARGE SCALE GENOMIC DNA]</scope>
    <source>
        <strain evidence="2">Ar21-2</strain>
    </source>
</reference>
<dbReference type="EMBL" id="KZ293655">
    <property type="protein sequence ID" value="PBK93770.1"/>
    <property type="molecule type" value="Genomic_DNA"/>
</dbReference>
<organism evidence="1 2">
    <name type="scientific">Armillaria gallica</name>
    <name type="common">Bulbous honey fungus</name>
    <name type="synonym">Armillaria bulbosa</name>
    <dbReference type="NCBI Taxonomy" id="47427"/>
    <lineage>
        <taxon>Eukaryota</taxon>
        <taxon>Fungi</taxon>
        <taxon>Dikarya</taxon>
        <taxon>Basidiomycota</taxon>
        <taxon>Agaricomycotina</taxon>
        <taxon>Agaricomycetes</taxon>
        <taxon>Agaricomycetidae</taxon>
        <taxon>Agaricales</taxon>
        <taxon>Marasmiineae</taxon>
        <taxon>Physalacriaceae</taxon>
        <taxon>Armillaria</taxon>
    </lineage>
</organism>